<gene>
    <name evidence="2" type="ORF">GOP47_0010871</name>
</gene>
<dbReference type="AlphaFoldDB" id="A0A9D4UVD4"/>
<dbReference type="PANTHER" id="PTHR36318:SF3">
    <property type="entry name" value="OS06G0581300 PROTEIN"/>
    <property type="match status" value="1"/>
</dbReference>
<name>A0A9D4UVD4_ADICA</name>
<organism evidence="2 3">
    <name type="scientific">Adiantum capillus-veneris</name>
    <name type="common">Maidenhair fern</name>
    <dbReference type="NCBI Taxonomy" id="13818"/>
    <lineage>
        <taxon>Eukaryota</taxon>
        <taxon>Viridiplantae</taxon>
        <taxon>Streptophyta</taxon>
        <taxon>Embryophyta</taxon>
        <taxon>Tracheophyta</taxon>
        <taxon>Polypodiopsida</taxon>
        <taxon>Polypodiidae</taxon>
        <taxon>Polypodiales</taxon>
        <taxon>Pteridineae</taxon>
        <taxon>Pteridaceae</taxon>
        <taxon>Vittarioideae</taxon>
        <taxon>Adiantum</taxon>
    </lineage>
</organism>
<keyword evidence="1" id="KW-1133">Transmembrane helix</keyword>
<feature type="transmembrane region" description="Helical" evidence="1">
    <location>
        <begin position="6"/>
        <end position="27"/>
    </location>
</feature>
<dbReference type="InterPro" id="IPR009943">
    <property type="entry name" value="DUF1475"/>
</dbReference>
<dbReference type="EMBL" id="JABFUD020000010">
    <property type="protein sequence ID" value="KAI5074910.1"/>
    <property type="molecule type" value="Genomic_DNA"/>
</dbReference>
<evidence type="ECO:0000313" key="3">
    <source>
        <dbReference type="Proteomes" id="UP000886520"/>
    </source>
</evidence>
<sequence length="134" mass="15368">MVAVVFARLVFALLGLLTCGTVIFTLITDGSPFRMELLTRWMAATLVDFYVNVVPIAVWVWYKESSWLSGILWIVLLICFGSVTTCWYITWKLFQLSPQDPLYMVLLKESHARLMDSKKLSDGVPESERAKLMR</sequence>
<keyword evidence="3" id="KW-1185">Reference proteome</keyword>
<dbReference type="Pfam" id="PF07343">
    <property type="entry name" value="DUF1475"/>
    <property type="match status" value="1"/>
</dbReference>
<dbReference type="PANTHER" id="PTHR36318">
    <property type="entry name" value="OS06G0581300 PROTEIN"/>
    <property type="match status" value="1"/>
</dbReference>
<feature type="transmembrane region" description="Helical" evidence="1">
    <location>
        <begin position="67"/>
        <end position="89"/>
    </location>
</feature>
<comment type="caution">
    <text evidence="2">The sequence shown here is derived from an EMBL/GenBank/DDBJ whole genome shotgun (WGS) entry which is preliminary data.</text>
</comment>
<dbReference type="Proteomes" id="UP000886520">
    <property type="component" value="Chromosome 10"/>
</dbReference>
<feature type="transmembrane region" description="Helical" evidence="1">
    <location>
        <begin position="39"/>
        <end position="61"/>
    </location>
</feature>
<evidence type="ECO:0008006" key="4">
    <source>
        <dbReference type="Google" id="ProtNLM"/>
    </source>
</evidence>
<evidence type="ECO:0000313" key="2">
    <source>
        <dbReference type="EMBL" id="KAI5074910.1"/>
    </source>
</evidence>
<protein>
    <recommendedName>
        <fullName evidence="4">DUF1475 domain-containing protein</fullName>
    </recommendedName>
</protein>
<reference evidence="2" key="1">
    <citation type="submission" date="2021-01" db="EMBL/GenBank/DDBJ databases">
        <title>Adiantum capillus-veneris genome.</title>
        <authorList>
            <person name="Fang Y."/>
            <person name="Liao Q."/>
        </authorList>
    </citation>
    <scope>NUCLEOTIDE SEQUENCE</scope>
    <source>
        <strain evidence="2">H3</strain>
        <tissue evidence="2">Leaf</tissue>
    </source>
</reference>
<evidence type="ECO:0000256" key="1">
    <source>
        <dbReference type="SAM" id="Phobius"/>
    </source>
</evidence>
<keyword evidence="1" id="KW-0472">Membrane</keyword>
<dbReference type="OrthoDB" id="611851at2759"/>
<proteinExistence type="predicted"/>
<accession>A0A9D4UVD4</accession>
<keyword evidence="1" id="KW-0812">Transmembrane</keyword>